<evidence type="ECO:0000259" key="1">
    <source>
        <dbReference type="Pfam" id="PF10416"/>
    </source>
</evidence>
<accession>A0ABR2KG90</accession>
<proteinExistence type="predicted"/>
<sequence length="260" mass="28940">MNTEQISTLPNYFDRLSDLDKKTYICLRNAFSQPSCKNRRNKSSETFSEIVKALKAFVVQNNAGDVDRALVCGICFLGEAIAINTRQLRLLISKCKSSINGSFQALGYGTVPSGSDCTAALIRFFPFLKDNFSELRQWTIRQKIKETNSLPLQLAQIIQNQAKGPIVSMSSQPALPPPLPMGMTINNNQSFDHISPAPEVAGYASDFTGEINTSVSISETVQSPKFEIYDDPCLFFNDFTNKSDSNQTDALDYDDFFYGM</sequence>
<feature type="domain" description="Initiator binding" evidence="1">
    <location>
        <begin position="20"/>
        <end position="143"/>
    </location>
</feature>
<dbReference type="PROSITE" id="PS00018">
    <property type="entry name" value="EF_HAND_1"/>
    <property type="match status" value="1"/>
</dbReference>
<reference evidence="2 3" key="1">
    <citation type="submission" date="2024-04" db="EMBL/GenBank/DDBJ databases">
        <title>Tritrichomonas musculus Genome.</title>
        <authorList>
            <person name="Alves-Ferreira E."/>
            <person name="Grigg M."/>
            <person name="Lorenzi H."/>
            <person name="Galac M."/>
        </authorList>
    </citation>
    <scope>NUCLEOTIDE SEQUENCE [LARGE SCALE GENOMIC DNA]</scope>
    <source>
        <strain evidence="2 3">EAF2021</strain>
    </source>
</reference>
<protein>
    <recommendedName>
        <fullName evidence="1">Initiator binding domain-containing protein</fullName>
    </recommendedName>
</protein>
<organism evidence="2 3">
    <name type="scientific">Tritrichomonas musculus</name>
    <dbReference type="NCBI Taxonomy" id="1915356"/>
    <lineage>
        <taxon>Eukaryota</taxon>
        <taxon>Metamonada</taxon>
        <taxon>Parabasalia</taxon>
        <taxon>Tritrichomonadida</taxon>
        <taxon>Tritrichomonadidae</taxon>
        <taxon>Tritrichomonas</taxon>
    </lineage>
</organism>
<dbReference type="InterPro" id="IPR018247">
    <property type="entry name" value="EF_Hand_1_Ca_BS"/>
</dbReference>
<gene>
    <name evidence="2" type="ORF">M9Y10_034530</name>
</gene>
<dbReference type="InterPro" id="IPR018845">
    <property type="entry name" value="Initiator-bd"/>
</dbReference>
<dbReference type="Pfam" id="PF10416">
    <property type="entry name" value="IBD"/>
    <property type="match status" value="1"/>
</dbReference>
<evidence type="ECO:0000313" key="2">
    <source>
        <dbReference type="EMBL" id="KAK8889776.1"/>
    </source>
</evidence>
<name>A0ABR2KG90_9EUKA</name>
<keyword evidence="3" id="KW-1185">Reference proteome</keyword>
<comment type="caution">
    <text evidence="2">The sequence shown here is derived from an EMBL/GenBank/DDBJ whole genome shotgun (WGS) entry which is preliminary data.</text>
</comment>
<evidence type="ECO:0000313" key="3">
    <source>
        <dbReference type="Proteomes" id="UP001470230"/>
    </source>
</evidence>
<dbReference type="EMBL" id="JAPFFF010000005">
    <property type="protein sequence ID" value="KAK8889776.1"/>
    <property type="molecule type" value="Genomic_DNA"/>
</dbReference>
<dbReference type="Proteomes" id="UP001470230">
    <property type="component" value="Unassembled WGS sequence"/>
</dbReference>